<gene>
    <name evidence="2" type="ORF">IRJ41_018721</name>
</gene>
<feature type="compositionally biased region" description="Low complexity" evidence="1">
    <location>
        <begin position="128"/>
        <end position="141"/>
    </location>
</feature>
<accession>A0A9W7T778</accession>
<evidence type="ECO:0000256" key="1">
    <source>
        <dbReference type="SAM" id="MobiDB-lite"/>
    </source>
</evidence>
<evidence type="ECO:0000313" key="3">
    <source>
        <dbReference type="Proteomes" id="UP001059041"/>
    </source>
</evidence>
<dbReference type="Proteomes" id="UP001059041">
    <property type="component" value="Linkage Group LG25"/>
</dbReference>
<keyword evidence="3" id="KW-1185">Reference proteome</keyword>
<protein>
    <submittedName>
        <fullName evidence="2">Uncharacterized protein</fullName>
    </submittedName>
</protein>
<reference evidence="2" key="1">
    <citation type="submission" date="2021-02" db="EMBL/GenBank/DDBJ databases">
        <title>Comparative genomics reveals that relaxation of natural selection precedes convergent phenotypic evolution of cavefish.</title>
        <authorList>
            <person name="Peng Z."/>
        </authorList>
    </citation>
    <scope>NUCLEOTIDE SEQUENCE</scope>
    <source>
        <tissue evidence="2">Muscle</tissue>
    </source>
</reference>
<name>A0A9W7T778_TRIRA</name>
<dbReference type="EMBL" id="JAFHDT010000025">
    <property type="protein sequence ID" value="KAI7791331.1"/>
    <property type="molecule type" value="Genomic_DNA"/>
</dbReference>
<feature type="compositionally biased region" description="Basic and acidic residues" evidence="1">
    <location>
        <begin position="96"/>
        <end position="106"/>
    </location>
</feature>
<evidence type="ECO:0000313" key="2">
    <source>
        <dbReference type="EMBL" id="KAI7791331.1"/>
    </source>
</evidence>
<organism evidence="2 3">
    <name type="scientific">Triplophysa rosa</name>
    <name type="common">Cave loach</name>
    <dbReference type="NCBI Taxonomy" id="992332"/>
    <lineage>
        <taxon>Eukaryota</taxon>
        <taxon>Metazoa</taxon>
        <taxon>Chordata</taxon>
        <taxon>Craniata</taxon>
        <taxon>Vertebrata</taxon>
        <taxon>Euteleostomi</taxon>
        <taxon>Actinopterygii</taxon>
        <taxon>Neopterygii</taxon>
        <taxon>Teleostei</taxon>
        <taxon>Ostariophysi</taxon>
        <taxon>Cypriniformes</taxon>
        <taxon>Nemacheilidae</taxon>
        <taxon>Triplophysa</taxon>
    </lineage>
</organism>
<comment type="caution">
    <text evidence="2">The sequence shown here is derived from an EMBL/GenBank/DDBJ whole genome shotgun (WGS) entry which is preliminary data.</text>
</comment>
<proteinExistence type="predicted"/>
<sequence>MEQMHKNMAVTRTISAGNCAGTSADSESESVPFPFARRHSSAGIRALMWATASACSFGSSLGSESRGSKDSIRSIVVTPDSIPQFTIPKLALDDGYRSRSNEKERQSEEEEDWGSTDDVLKSNPQPMSSSLSSSVSSTSSSGFGLSPCPGRKFLGGVSDHASLKRMPTQSDASFSYPEHCSDPGSRAALSLPHLPKVTTPYGFITLSKSPQMASEETLLQTGHRRSPEAITSKHPKLEMKRSVPVKPSFVQARASTPPHQSPANHRFFRSHSVAEIEIRRQLAERKEFRSTPASHAPVTKSKRSLWGVLRNHFKNQNESLFISI</sequence>
<dbReference type="AlphaFoldDB" id="A0A9W7T778"/>
<feature type="region of interest" description="Disordered" evidence="1">
    <location>
        <begin position="96"/>
        <end position="143"/>
    </location>
</feature>